<feature type="region of interest" description="Disordered" evidence="1">
    <location>
        <begin position="39"/>
        <end position="84"/>
    </location>
</feature>
<evidence type="ECO:0000256" key="1">
    <source>
        <dbReference type="SAM" id="MobiDB-lite"/>
    </source>
</evidence>
<dbReference type="InterPro" id="IPR042001">
    <property type="entry name" value="Sortase_F"/>
</dbReference>
<gene>
    <name evidence="2" type="ORF">G7070_06755</name>
</gene>
<organism evidence="2 3">
    <name type="scientific">Propioniciclava coleopterorum</name>
    <dbReference type="NCBI Taxonomy" id="2714937"/>
    <lineage>
        <taxon>Bacteria</taxon>
        <taxon>Bacillati</taxon>
        <taxon>Actinomycetota</taxon>
        <taxon>Actinomycetes</taxon>
        <taxon>Propionibacteriales</taxon>
        <taxon>Propionibacteriaceae</taxon>
        <taxon>Propioniciclava</taxon>
    </lineage>
</organism>
<keyword evidence="3" id="KW-1185">Reference proteome</keyword>
<reference evidence="2 3" key="1">
    <citation type="submission" date="2020-03" db="EMBL/GenBank/DDBJ databases">
        <title>Propioniciclava sp. nov., isolated from Hydrophilus acuminatus.</title>
        <authorList>
            <person name="Hyun D.-W."/>
            <person name="Bae J.-W."/>
        </authorList>
    </citation>
    <scope>NUCLEOTIDE SEQUENCE [LARGE SCALE GENOMIC DNA]</scope>
    <source>
        <strain evidence="2 3">HDW11</strain>
    </source>
</reference>
<evidence type="ECO:0008006" key="4">
    <source>
        <dbReference type="Google" id="ProtNLM"/>
    </source>
</evidence>
<sequence length="233" mass="24503">MTAGILGLGLLAGAWAGWSWLSPPDPVDPTEGVVVASTATPSGLRPTSAASHPPEPTPSVAPGTSSSVPEAAARVTPTPNPQQGTRVLRFELPSAGYASDVGTMEVADKGAISPPDFRRTWWIRDRGVLPSAAATDTTYLACHTDAKKAVTAVPCNKVNLGNVPVGADVRVTTDTEQLTYRITDALKIPRDDFASDAAVWGVNPGRLVWVSCYLSEGRRSDFNIVVIAELVRS</sequence>
<protein>
    <recommendedName>
        <fullName evidence="4">Sortase family protein</fullName>
    </recommendedName>
</protein>
<accession>A0A6G7Y5X2</accession>
<dbReference type="Gene3D" id="2.40.260.10">
    <property type="entry name" value="Sortase"/>
    <property type="match status" value="1"/>
</dbReference>
<dbReference type="RefSeq" id="WP_166232976.1">
    <property type="nucleotide sequence ID" value="NZ_CP049865.1"/>
</dbReference>
<evidence type="ECO:0000313" key="2">
    <source>
        <dbReference type="EMBL" id="QIK72021.1"/>
    </source>
</evidence>
<name>A0A6G7Y5X2_9ACTN</name>
<dbReference type="CDD" id="cd05829">
    <property type="entry name" value="Sortase_F"/>
    <property type="match status" value="1"/>
</dbReference>
<dbReference type="KEGG" id="prv:G7070_06755"/>
<evidence type="ECO:0000313" key="3">
    <source>
        <dbReference type="Proteomes" id="UP000501058"/>
    </source>
</evidence>
<dbReference type="Proteomes" id="UP000501058">
    <property type="component" value="Chromosome"/>
</dbReference>
<dbReference type="EMBL" id="CP049865">
    <property type="protein sequence ID" value="QIK72021.1"/>
    <property type="molecule type" value="Genomic_DNA"/>
</dbReference>
<dbReference type="InterPro" id="IPR023365">
    <property type="entry name" value="Sortase_dom-sf"/>
</dbReference>
<dbReference type="AlphaFoldDB" id="A0A6G7Y5X2"/>
<proteinExistence type="predicted"/>